<keyword evidence="4 6" id="KW-0975">Bacterial flagellum</keyword>
<accession>A0A7H9CGE8</accession>
<keyword evidence="8" id="KW-0969">Cilium</keyword>
<dbReference type="Pfam" id="PF00460">
    <property type="entry name" value="Flg_bb_rod"/>
    <property type="match status" value="1"/>
</dbReference>
<comment type="subunit">
    <text evidence="6">The basal body constitutes a major portion of the flagellar organelle and consists of a number of rings mounted on a central rod.</text>
</comment>
<keyword evidence="9" id="KW-1185">Reference proteome</keyword>
<dbReference type="KEGG" id="cinf:CINF_0517"/>
<gene>
    <name evidence="8" type="primary">flgB</name>
    <name evidence="8" type="ORF">CINF_0517</name>
</gene>
<protein>
    <recommendedName>
        <fullName evidence="3 6">Flagellar basal body rod protein FlgB</fullName>
    </recommendedName>
</protein>
<comment type="similarity">
    <text evidence="2 6">Belongs to the flagella basal body rod proteins family.</text>
</comment>
<dbReference type="NCBIfam" id="TIGR01396">
    <property type="entry name" value="FlgB"/>
    <property type="match status" value="1"/>
</dbReference>
<proteinExistence type="inferred from homology"/>
<evidence type="ECO:0000313" key="8">
    <source>
        <dbReference type="EMBL" id="QLI05042.1"/>
    </source>
</evidence>
<evidence type="ECO:0000256" key="6">
    <source>
        <dbReference type="PIRNR" id="PIRNR002889"/>
    </source>
</evidence>
<name>A0A7H9CGE8_9BACT</name>
<comment type="subcellular location">
    <subcellularLocation>
        <location evidence="1 6">Bacterial flagellum basal body</location>
    </subcellularLocation>
</comment>
<dbReference type="Proteomes" id="UP000509414">
    <property type="component" value="Chromosome"/>
</dbReference>
<dbReference type="AlphaFoldDB" id="A0A7H9CGE8"/>
<comment type="function">
    <text evidence="5 6">Structural component of flagellum, the bacterial motility apparatus. Part of the rod structure of flagellar basal body.</text>
</comment>
<reference evidence="8 9" key="1">
    <citation type="submission" date="2020-02" db="EMBL/GenBank/DDBJ databases">
        <title>Complete genome sequence of the novel Campylobacter species Candidatus Campylobacter infans.</title>
        <authorList>
            <person name="Duim B."/>
            <person name="Zomer A."/>
            <person name="van der Graaf L."/>
            <person name="Wagenaar J."/>
        </authorList>
    </citation>
    <scope>NUCLEOTIDE SEQUENCE [LARGE SCALE GENOMIC DNA]</scope>
    <source>
        <strain evidence="8 9">19S00001</strain>
    </source>
</reference>
<dbReference type="InterPro" id="IPR019776">
    <property type="entry name" value="Flagellar_basal_body_rod_CS"/>
</dbReference>
<dbReference type="InterPro" id="IPR001444">
    <property type="entry name" value="Flag_bb_rod_N"/>
</dbReference>
<feature type="domain" description="Flagellar basal body rod protein N-terminal" evidence="7">
    <location>
        <begin position="16"/>
        <end position="38"/>
    </location>
</feature>
<evidence type="ECO:0000259" key="7">
    <source>
        <dbReference type="Pfam" id="PF00460"/>
    </source>
</evidence>
<evidence type="ECO:0000256" key="2">
    <source>
        <dbReference type="ARBA" id="ARBA00009677"/>
    </source>
</evidence>
<dbReference type="InterPro" id="IPR006300">
    <property type="entry name" value="FlgB"/>
</dbReference>
<sequence>MFAGFSPNKSKALVVEATQARVLRQNLIASNIANIDTPFYRAKDVDFQTALVSKKNEIYGQNAPKEPKLELAKTNPKHFGAIEFPSIQNATIFLRDGHMARNDANTVDLDIETSELSKNSLMIQALDLASKKLGGIFNSVIESSSRSS</sequence>
<evidence type="ECO:0000256" key="5">
    <source>
        <dbReference type="ARBA" id="ARBA00024934"/>
    </source>
</evidence>
<evidence type="ECO:0000256" key="3">
    <source>
        <dbReference type="ARBA" id="ARBA00014376"/>
    </source>
</evidence>
<dbReference type="RefSeq" id="WP_178696773.1">
    <property type="nucleotide sequence ID" value="NZ_CP049075.1"/>
</dbReference>
<dbReference type="EMBL" id="CP049075">
    <property type="protein sequence ID" value="QLI05042.1"/>
    <property type="molecule type" value="Genomic_DNA"/>
</dbReference>
<dbReference type="PROSITE" id="PS00588">
    <property type="entry name" value="FLAGELLA_BB_ROD"/>
    <property type="match status" value="1"/>
</dbReference>
<dbReference type="GO" id="GO:0071973">
    <property type="term" value="P:bacterial-type flagellum-dependent cell motility"/>
    <property type="evidence" value="ECO:0007669"/>
    <property type="project" value="InterPro"/>
</dbReference>
<dbReference type="PIRSF" id="PIRSF002889">
    <property type="entry name" value="Rod_FlgB"/>
    <property type="match status" value="1"/>
</dbReference>
<evidence type="ECO:0000256" key="1">
    <source>
        <dbReference type="ARBA" id="ARBA00004117"/>
    </source>
</evidence>
<evidence type="ECO:0000256" key="4">
    <source>
        <dbReference type="ARBA" id="ARBA00023143"/>
    </source>
</evidence>
<evidence type="ECO:0000313" key="9">
    <source>
        <dbReference type="Proteomes" id="UP000509414"/>
    </source>
</evidence>
<dbReference type="GO" id="GO:0030694">
    <property type="term" value="C:bacterial-type flagellum basal body, rod"/>
    <property type="evidence" value="ECO:0007669"/>
    <property type="project" value="InterPro"/>
</dbReference>
<keyword evidence="8" id="KW-0282">Flagellum</keyword>
<keyword evidence="8" id="KW-0966">Cell projection</keyword>
<organism evidence="8 9">
    <name type="scientific">Candidatus Campylobacter infans</name>
    <dbReference type="NCBI Taxonomy" id="2561898"/>
    <lineage>
        <taxon>Bacteria</taxon>
        <taxon>Pseudomonadati</taxon>
        <taxon>Campylobacterota</taxon>
        <taxon>Epsilonproteobacteria</taxon>
        <taxon>Campylobacterales</taxon>
        <taxon>Campylobacteraceae</taxon>
        <taxon>Campylobacter</taxon>
    </lineage>
</organism>